<keyword evidence="8 9" id="KW-0456">Lyase</keyword>
<reference evidence="11" key="1">
    <citation type="journal article" date="2013" name="Stand. Genomic Sci.">
        <title>Complete genome sequence of Desulfocapsa sulfexigens, a marine deltaproteobacterium specialized in disproportionating inorganic sulfur compounds.</title>
        <authorList>
            <person name="Finster K.W."/>
            <person name="Kjeldsen K.U."/>
            <person name="Kube M."/>
            <person name="Reinhardt R."/>
            <person name="Mussmann M."/>
            <person name="Amann R."/>
            <person name="Schreiber L."/>
        </authorList>
    </citation>
    <scope>NUCLEOTIDE SEQUENCE [LARGE SCALE GENOMIC DNA]</scope>
    <source>
        <strain evidence="11">DSM 10523 / SB164P1</strain>
    </source>
</reference>
<comment type="similarity">
    <text evidence="3 9">Belongs to the alpha-acetolactate decarboxylase family.</text>
</comment>
<dbReference type="Proteomes" id="UP000011721">
    <property type="component" value="Chromosome"/>
</dbReference>
<evidence type="ECO:0000256" key="1">
    <source>
        <dbReference type="ARBA" id="ARBA00001784"/>
    </source>
</evidence>
<dbReference type="EC" id="4.1.1.5" evidence="4 9"/>
<evidence type="ECO:0000256" key="6">
    <source>
        <dbReference type="ARBA" id="ARBA00022793"/>
    </source>
</evidence>
<name>M1PDW2_DESSD</name>
<dbReference type="PANTHER" id="PTHR35524">
    <property type="entry name" value="ALPHA-ACETOLACTATE DECARBOXYLASE"/>
    <property type="match status" value="1"/>
</dbReference>
<comment type="pathway">
    <text evidence="2 9">Polyol metabolism; (R,R)-butane-2,3-diol biosynthesis; (R,R)-butane-2,3-diol from pyruvate: step 2/3.</text>
</comment>
<dbReference type="GO" id="GO:0047605">
    <property type="term" value="F:acetolactate decarboxylase activity"/>
    <property type="evidence" value="ECO:0007669"/>
    <property type="project" value="UniProtKB-UniRule"/>
</dbReference>
<dbReference type="KEGG" id="dsf:UWK_01334"/>
<evidence type="ECO:0000256" key="5">
    <source>
        <dbReference type="ARBA" id="ARBA00020164"/>
    </source>
</evidence>
<dbReference type="Pfam" id="PF03306">
    <property type="entry name" value="AAL_decarboxy"/>
    <property type="match status" value="1"/>
</dbReference>
<sequence>MQSHDEIEEQKNSIYLCAPVNALVEGIFEENIHLAEVLRHGDFGLGTFDDLDGEMLILDGHCYQINSAGKVTEVDGQVLTPFASVTFYKPENFYEINKETPFDDFLKQLNSFMPSPNLFYAVRIEGEFSHIKARSVPKQANYHPLTDIVNEQIVFDFDNICGTVAGFFTPEFMSSLSVHGLHLHFLSEDLQHGGHILGCVPRKVKIGVQTINRLELTLPMTKDYMGCDFHRDINRDLDKVEK</sequence>
<dbReference type="STRING" id="1167006.UWK_01334"/>
<evidence type="ECO:0000256" key="8">
    <source>
        <dbReference type="ARBA" id="ARBA00023239"/>
    </source>
</evidence>
<dbReference type="Gene3D" id="3.30.1330.80">
    <property type="entry name" value="Hypothetical protein, similar to alpha- acetolactate decarboxylase, domain 2"/>
    <property type="match status" value="2"/>
</dbReference>
<accession>M1PDW2</accession>
<dbReference type="RefSeq" id="WP_015403587.1">
    <property type="nucleotide sequence ID" value="NC_020304.1"/>
</dbReference>
<evidence type="ECO:0000256" key="4">
    <source>
        <dbReference type="ARBA" id="ARBA00013204"/>
    </source>
</evidence>
<evidence type="ECO:0000256" key="3">
    <source>
        <dbReference type="ARBA" id="ARBA00007106"/>
    </source>
</evidence>
<comment type="catalytic activity">
    <reaction evidence="1 9">
        <text>(2S)-2-acetolactate + H(+) = (R)-acetoin + CO2</text>
        <dbReference type="Rhea" id="RHEA:21580"/>
        <dbReference type="ChEBI" id="CHEBI:15378"/>
        <dbReference type="ChEBI" id="CHEBI:15686"/>
        <dbReference type="ChEBI" id="CHEBI:16526"/>
        <dbReference type="ChEBI" id="CHEBI:58476"/>
        <dbReference type="EC" id="4.1.1.5"/>
    </reaction>
</comment>
<keyword evidence="11" id="KW-1185">Reference proteome</keyword>
<organism evidence="10 11">
    <name type="scientific">Desulfocapsa sulfexigens (strain DSM 10523 / SB164P1)</name>
    <dbReference type="NCBI Taxonomy" id="1167006"/>
    <lineage>
        <taxon>Bacteria</taxon>
        <taxon>Pseudomonadati</taxon>
        <taxon>Thermodesulfobacteriota</taxon>
        <taxon>Desulfobulbia</taxon>
        <taxon>Desulfobulbales</taxon>
        <taxon>Desulfocapsaceae</taxon>
        <taxon>Desulfocapsa</taxon>
    </lineage>
</organism>
<dbReference type="CDD" id="cd17299">
    <property type="entry name" value="acetolactate_decarboxylase"/>
    <property type="match status" value="1"/>
</dbReference>
<gene>
    <name evidence="10" type="ordered locus">UWK_01334</name>
</gene>
<evidence type="ECO:0000313" key="10">
    <source>
        <dbReference type="EMBL" id="AGF77895.1"/>
    </source>
</evidence>
<dbReference type="NCBIfam" id="TIGR01252">
    <property type="entry name" value="acetolac_decarb"/>
    <property type="match status" value="1"/>
</dbReference>
<dbReference type="GO" id="GO:0045151">
    <property type="term" value="P:acetoin biosynthetic process"/>
    <property type="evidence" value="ECO:0007669"/>
    <property type="project" value="UniProtKB-UniRule"/>
</dbReference>
<keyword evidence="6 9" id="KW-0210">Decarboxylase</keyword>
<dbReference type="HOGENOM" id="CLU_072561_0_0_7"/>
<dbReference type="PANTHER" id="PTHR35524:SF1">
    <property type="entry name" value="ALPHA-ACETOLACTATE DECARBOXYLASE"/>
    <property type="match status" value="1"/>
</dbReference>
<dbReference type="EMBL" id="CP003985">
    <property type="protein sequence ID" value="AGF77895.1"/>
    <property type="molecule type" value="Genomic_DNA"/>
</dbReference>
<evidence type="ECO:0000256" key="2">
    <source>
        <dbReference type="ARBA" id="ARBA00005170"/>
    </source>
</evidence>
<dbReference type="PATRIC" id="fig|1167006.5.peg.1471"/>
<evidence type="ECO:0000256" key="9">
    <source>
        <dbReference type="PIRNR" id="PIRNR001332"/>
    </source>
</evidence>
<evidence type="ECO:0000256" key="7">
    <source>
        <dbReference type="ARBA" id="ARBA00023061"/>
    </source>
</evidence>
<protein>
    <recommendedName>
        <fullName evidence="5 9">Alpha-acetolactate decarboxylase</fullName>
        <ecNumber evidence="4 9">4.1.1.5</ecNumber>
    </recommendedName>
</protein>
<dbReference type="AlphaFoldDB" id="M1PDW2"/>
<dbReference type="SUPFAM" id="SSF117856">
    <property type="entry name" value="AF0104/ALDC/Ptd012-like"/>
    <property type="match status" value="1"/>
</dbReference>
<evidence type="ECO:0000313" key="11">
    <source>
        <dbReference type="Proteomes" id="UP000011721"/>
    </source>
</evidence>
<dbReference type="OrthoDB" id="8612680at2"/>
<dbReference type="InterPro" id="IPR005128">
    <property type="entry name" value="Acetolactate_a_deCO2ase"/>
</dbReference>
<keyword evidence="7 9" id="KW-0005">Acetoin biosynthesis</keyword>
<proteinExistence type="inferred from homology"/>
<dbReference type="eggNOG" id="COG3527">
    <property type="taxonomic scope" value="Bacteria"/>
</dbReference>
<dbReference type="PIRSF" id="PIRSF001332">
    <property type="entry name" value="Acetolac_decarb"/>
    <property type="match status" value="1"/>
</dbReference>
<dbReference type="UniPathway" id="UPA00626">
    <property type="reaction ID" value="UER00678"/>
</dbReference>